<dbReference type="EnsemblPlants" id="AET3Gv20171300.1">
    <property type="protein sequence ID" value="AET3Gv20171300.1"/>
    <property type="gene ID" value="AET3Gv20171300"/>
</dbReference>
<dbReference type="PANTHER" id="PTHR34658:SF2">
    <property type="entry name" value="OS01G0151800 PROTEIN"/>
    <property type="match status" value="1"/>
</dbReference>
<dbReference type="Proteomes" id="UP000015105">
    <property type="component" value="Chromosome 3D"/>
</dbReference>
<evidence type="ECO:0000256" key="1">
    <source>
        <dbReference type="SAM" id="Phobius"/>
    </source>
</evidence>
<accession>A0A453DZY2</accession>
<evidence type="ECO:0000313" key="2">
    <source>
        <dbReference type="EnsemblPlants" id="AET3Gv20171300.1"/>
    </source>
</evidence>
<protein>
    <submittedName>
        <fullName evidence="2">Uncharacterized protein</fullName>
    </submittedName>
</protein>
<proteinExistence type="predicted"/>
<sequence length="140" mass="14255">VKDYRAPTMASHFPSLAGLLAPRPLLLYAATWSAVAAMSVAVAALAPELAYVWGVAPGAPLTRACPDGNFAGGSIGLPLDGPPWDAVCVPAGLFGRTVPDVVVPLVFAVVVVAGATAFTAAVGVWEDDEDDIEITEVGQV</sequence>
<organism evidence="2 3">
    <name type="scientific">Aegilops tauschii subsp. strangulata</name>
    <name type="common">Goatgrass</name>
    <dbReference type="NCBI Taxonomy" id="200361"/>
    <lineage>
        <taxon>Eukaryota</taxon>
        <taxon>Viridiplantae</taxon>
        <taxon>Streptophyta</taxon>
        <taxon>Embryophyta</taxon>
        <taxon>Tracheophyta</taxon>
        <taxon>Spermatophyta</taxon>
        <taxon>Magnoliopsida</taxon>
        <taxon>Liliopsida</taxon>
        <taxon>Poales</taxon>
        <taxon>Poaceae</taxon>
        <taxon>BOP clade</taxon>
        <taxon>Pooideae</taxon>
        <taxon>Triticodae</taxon>
        <taxon>Triticeae</taxon>
        <taxon>Triticinae</taxon>
        <taxon>Aegilops</taxon>
    </lineage>
</organism>
<reference evidence="2" key="4">
    <citation type="submission" date="2019-03" db="UniProtKB">
        <authorList>
            <consortium name="EnsemblPlants"/>
        </authorList>
    </citation>
    <scope>IDENTIFICATION</scope>
</reference>
<keyword evidence="1" id="KW-0812">Transmembrane</keyword>
<reference evidence="2" key="3">
    <citation type="journal article" date="2017" name="Nature">
        <title>Genome sequence of the progenitor of the wheat D genome Aegilops tauschii.</title>
        <authorList>
            <person name="Luo M.C."/>
            <person name="Gu Y.Q."/>
            <person name="Puiu D."/>
            <person name="Wang H."/>
            <person name="Twardziok S.O."/>
            <person name="Deal K.R."/>
            <person name="Huo N."/>
            <person name="Zhu T."/>
            <person name="Wang L."/>
            <person name="Wang Y."/>
            <person name="McGuire P.E."/>
            <person name="Liu S."/>
            <person name="Long H."/>
            <person name="Ramasamy R.K."/>
            <person name="Rodriguez J.C."/>
            <person name="Van S.L."/>
            <person name="Yuan L."/>
            <person name="Wang Z."/>
            <person name="Xia Z."/>
            <person name="Xiao L."/>
            <person name="Anderson O.D."/>
            <person name="Ouyang S."/>
            <person name="Liang Y."/>
            <person name="Zimin A.V."/>
            <person name="Pertea G."/>
            <person name="Qi P."/>
            <person name="Bennetzen J.L."/>
            <person name="Dai X."/>
            <person name="Dawson M.W."/>
            <person name="Muller H.G."/>
            <person name="Kugler K."/>
            <person name="Rivarola-Duarte L."/>
            <person name="Spannagl M."/>
            <person name="Mayer K.F.X."/>
            <person name="Lu F.H."/>
            <person name="Bevan M.W."/>
            <person name="Leroy P."/>
            <person name="Li P."/>
            <person name="You F.M."/>
            <person name="Sun Q."/>
            <person name="Liu Z."/>
            <person name="Lyons E."/>
            <person name="Wicker T."/>
            <person name="Salzberg S.L."/>
            <person name="Devos K.M."/>
            <person name="Dvorak J."/>
        </authorList>
    </citation>
    <scope>NUCLEOTIDE SEQUENCE [LARGE SCALE GENOMIC DNA]</scope>
    <source>
        <strain evidence="2">cv. AL8/78</strain>
    </source>
</reference>
<evidence type="ECO:0000313" key="3">
    <source>
        <dbReference type="Proteomes" id="UP000015105"/>
    </source>
</evidence>
<feature type="transmembrane region" description="Helical" evidence="1">
    <location>
        <begin position="25"/>
        <end position="46"/>
    </location>
</feature>
<reference evidence="3" key="1">
    <citation type="journal article" date="2014" name="Science">
        <title>Ancient hybridizations among the ancestral genomes of bread wheat.</title>
        <authorList>
            <consortium name="International Wheat Genome Sequencing Consortium,"/>
            <person name="Marcussen T."/>
            <person name="Sandve S.R."/>
            <person name="Heier L."/>
            <person name="Spannagl M."/>
            <person name="Pfeifer M."/>
            <person name="Jakobsen K.S."/>
            <person name="Wulff B.B."/>
            <person name="Steuernagel B."/>
            <person name="Mayer K.F."/>
            <person name="Olsen O.A."/>
        </authorList>
    </citation>
    <scope>NUCLEOTIDE SEQUENCE [LARGE SCALE GENOMIC DNA]</scope>
    <source>
        <strain evidence="3">cv. AL8/78</strain>
    </source>
</reference>
<keyword evidence="3" id="KW-1185">Reference proteome</keyword>
<dbReference type="Gramene" id="AET3Gv20171300.1">
    <property type="protein sequence ID" value="AET3Gv20171300.1"/>
    <property type="gene ID" value="AET3Gv20171300"/>
</dbReference>
<keyword evidence="1" id="KW-0472">Membrane</keyword>
<dbReference type="STRING" id="200361.A0A453DZY2"/>
<dbReference type="PANTHER" id="PTHR34658">
    <property type="entry name" value="OS01G0151800 PROTEIN"/>
    <property type="match status" value="1"/>
</dbReference>
<reference evidence="2" key="5">
    <citation type="journal article" date="2021" name="G3 (Bethesda)">
        <title>Aegilops tauschii genome assembly Aet v5.0 features greater sequence contiguity and improved annotation.</title>
        <authorList>
            <person name="Wang L."/>
            <person name="Zhu T."/>
            <person name="Rodriguez J.C."/>
            <person name="Deal K.R."/>
            <person name="Dubcovsky J."/>
            <person name="McGuire P.E."/>
            <person name="Lux T."/>
            <person name="Spannagl M."/>
            <person name="Mayer K.F.X."/>
            <person name="Baldrich P."/>
            <person name="Meyers B.C."/>
            <person name="Huo N."/>
            <person name="Gu Y.Q."/>
            <person name="Zhou H."/>
            <person name="Devos K.M."/>
            <person name="Bennetzen J.L."/>
            <person name="Unver T."/>
            <person name="Budak H."/>
            <person name="Gulick P.J."/>
            <person name="Galiba G."/>
            <person name="Kalapos B."/>
            <person name="Nelson D.R."/>
            <person name="Li P."/>
            <person name="You F.M."/>
            <person name="Luo M.C."/>
            <person name="Dvorak J."/>
        </authorList>
    </citation>
    <scope>NUCLEOTIDE SEQUENCE [LARGE SCALE GENOMIC DNA]</scope>
    <source>
        <strain evidence="2">cv. AL8/78</strain>
    </source>
</reference>
<dbReference type="AlphaFoldDB" id="A0A453DZY2"/>
<keyword evidence="1" id="KW-1133">Transmembrane helix</keyword>
<feature type="transmembrane region" description="Helical" evidence="1">
    <location>
        <begin position="101"/>
        <end position="125"/>
    </location>
</feature>
<name>A0A453DZY2_AEGTS</name>
<reference evidence="3" key="2">
    <citation type="journal article" date="2017" name="Nat. Plants">
        <title>The Aegilops tauschii genome reveals multiple impacts of transposons.</title>
        <authorList>
            <person name="Zhao G."/>
            <person name="Zou C."/>
            <person name="Li K."/>
            <person name="Wang K."/>
            <person name="Li T."/>
            <person name="Gao L."/>
            <person name="Zhang X."/>
            <person name="Wang H."/>
            <person name="Yang Z."/>
            <person name="Liu X."/>
            <person name="Jiang W."/>
            <person name="Mao L."/>
            <person name="Kong X."/>
            <person name="Jiao Y."/>
            <person name="Jia J."/>
        </authorList>
    </citation>
    <scope>NUCLEOTIDE SEQUENCE [LARGE SCALE GENOMIC DNA]</scope>
    <source>
        <strain evidence="3">cv. AL8/78</strain>
    </source>
</reference>